<dbReference type="EMBL" id="AHON02000059">
    <property type="protein sequence ID" value="EKO33068.1"/>
    <property type="molecule type" value="Genomic_DNA"/>
</dbReference>
<name>A0A0E2BCW5_9LEPT</name>
<dbReference type="AlphaFoldDB" id="A0A0E2BCW5"/>
<organism evidence="1 2">
    <name type="scientific">Leptospira santarosai str. MOR084</name>
    <dbReference type="NCBI Taxonomy" id="1049984"/>
    <lineage>
        <taxon>Bacteria</taxon>
        <taxon>Pseudomonadati</taxon>
        <taxon>Spirochaetota</taxon>
        <taxon>Spirochaetia</taxon>
        <taxon>Leptospirales</taxon>
        <taxon>Leptospiraceae</taxon>
        <taxon>Leptospira</taxon>
    </lineage>
</organism>
<comment type="caution">
    <text evidence="1">The sequence shown here is derived from an EMBL/GenBank/DDBJ whole genome shotgun (WGS) entry which is preliminary data.</text>
</comment>
<sequence length="49" mass="5497">MTPPTGAVNLFSHIDHQETSIKSKNNNLKIKSLHKIAVLRPIAKRKAHL</sequence>
<reference evidence="1" key="1">
    <citation type="submission" date="2012-10" db="EMBL/GenBank/DDBJ databases">
        <authorList>
            <person name="Harkins D.M."/>
            <person name="Durkin A.S."/>
            <person name="Brinkac L.M."/>
            <person name="Haft D.H."/>
            <person name="Selengut J.D."/>
            <person name="Sanka R."/>
            <person name="DePew J."/>
            <person name="Purushe J."/>
            <person name="Matthias M.A."/>
            <person name="Vinetz J.M."/>
            <person name="Sutton G.G."/>
            <person name="Nierman W.C."/>
            <person name="Fouts D.E."/>
        </authorList>
    </citation>
    <scope>NUCLEOTIDE SEQUENCE [LARGE SCALE GENOMIC DNA]</scope>
    <source>
        <strain evidence="1">MOR084</strain>
    </source>
</reference>
<evidence type="ECO:0000313" key="1">
    <source>
        <dbReference type="EMBL" id="EKO33068.1"/>
    </source>
</evidence>
<evidence type="ECO:0000313" key="2">
    <source>
        <dbReference type="Proteomes" id="UP000006329"/>
    </source>
</evidence>
<accession>A0A0E2BCW5</accession>
<proteinExistence type="predicted"/>
<gene>
    <name evidence="1" type="ORF">LEP1GSC179_3740</name>
</gene>
<keyword evidence="2" id="KW-1185">Reference proteome</keyword>
<dbReference type="Proteomes" id="UP000006329">
    <property type="component" value="Unassembled WGS sequence"/>
</dbReference>
<protein>
    <submittedName>
        <fullName evidence="1">Uncharacterized protein</fullName>
    </submittedName>
</protein>